<reference evidence="4 5" key="1">
    <citation type="submission" date="2021-02" db="EMBL/GenBank/DDBJ databases">
        <title>Plant Genome Project.</title>
        <authorList>
            <person name="Zhang R.-G."/>
        </authorList>
    </citation>
    <scope>NUCLEOTIDE SEQUENCE [LARGE SCALE GENOMIC DNA]</scope>
    <source>
        <tissue evidence="4">Leaves</tissue>
    </source>
</reference>
<dbReference type="InterPro" id="IPR036397">
    <property type="entry name" value="RNaseH_sf"/>
</dbReference>
<comment type="caution">
    <text evidence="4">The sequence shown here is derived from an EMBL/GenBank/DDBJ whole genome shotgun (WGS) entry which is preliminary data.</text>
</comment>
<keyword evidence="5" id="KW-1185">Reference proteome</keyword>
<gene>
    <name evidence="4" type="ORF">JRO89_XS08G0191300</name>
</gene>
<dbReference type="Pfam" id="PF24626">
    <property type="entry name" value="SH3_Tf2-1"/>
    <property type="match status" value="1"/>
</dbReference>
<evidence type="ECO:0000313" key="4">
    <source>
        <dbReference type="EMBL" id="KAH7566571.1"/>
    </source>
</evidence>
<dbReference type="Proteomes" id="UP000827721">
    <property type="component" value="Unassembled WGS sequence"/>
</dbReference>
<evidence type="ECO:0000256" key="1">
    <source>
        <dbReference type="SAM" id="MobiDB-lite"/>
    </source>
</evidence>
<dbReference type="CDD" id="cd00303">
    <property type="entry name" value="retropepsin_like"/>
    <property type="match status" value="1"/>
</dbReference>
<proteinExistence type="predicted"/>
<dbReference type="Gene3D" id="2.40.70.10">
    <property type="entry name" value="Acid Proteases"/>
    <property type="match status" value="1"/>
</dbReference>
<feature type="transmembrane region" description="Helical" evidence="2">
    <location>
        <begin position="104"/>
        <end position="122"/>
    </location>
</feature>
<sequence length="630" mass="71505">MVDTIQAAIKIEKSLSKPTQPPPTRYKNYKSPSPYYNQFYQSPPPADANYSPTPYPDDYSYTPSYHNILLPAHPVNNTIPHNPTLLYCLLLRIKPSHPLRIKPSYHNLVLITIALLLITIVLTNETFNSSPNPYPNLQVHMTNLEETKDEIDKHEVAHDIHEAYGDHMLEKLCDVIMDSRSIDNYITAHIVEKLGLPVTSYPTPYSIGWIASDFSKAITHKCLVKFSFPGYKDTVLCDIVDMNATHLLLGRPWQYDVRAVHNCFENTYTFYNDDVKLTLHPSKSPTIVSYYSDGKTSALVATIAPKCENKPKQWDILLLYMEFAFNTSVNRSTGKTPFEIVYSKVPNHVLDLVVLPRIPGANIAADHMVARATQVHHKVKTKLEASNAKYKEDADKHRRFKTFQEREQVMVHLHKERFPVGTYNKKKMKKYGPFKVLHKISDNAYVIDLPAEFNISNIFNVQEIFTFHRDNAILIQQLISSNSNLEKLTTVSSGSPTSSPAALASSSTVKMHSYVTMPAYPSSYCRTENQKLRAEDQNIKYDQASDARYADLASLMYKYGDLIAVSSGSSAALASSSAVKMRSYVTMLAYPASYCRTVNKKLRAEDQNIKDDQTFDARLSESELQQLKFR</sequence>
<keyword evidence="2" id="KW-0812">Transmembrane</keyword>
<keyword evidence="2" id="KW-1133">Transmembrane helix</keyword>
<dbReference type="EMBL" id="JAFEMO010000008">
    <property type="protein sequence ID" value="KAH7566571.1"/>
    <property type="molecule type" value="Genomic_DNA"/>
</dbReference>
<dbReference type="InterPro" id="IPR056924">
    <property type="entry name" value="SH3_Tf2-1"/>
</dbReference>
<evidence type="ECO:0000259" key="3">
    <source>
        <dbReference type="Pfam" id="PF24626"/>
    </source>
</evidence>
<keyword evidence="2" id="KW-0472">Membrane</keyword>
<dbReference type="InterPro" id="IPR021109">
    <property type="entry name" value="Peptidase_aspartic_dom_sf"/>
</dbReference>
<dbReference type="PANTHER" id="PTHR35046">
    <property type="entry name" value="ZINC KNUCKLE (CCHC-TYPE) FAMILY PROTEIN"/>
    <property type="match status" value="1"/>
</dbReference>
<evidence type="ECO:0000313" key="5">
    <source>
        <dbReference type="Proteomes" id="UP000827721"/>
    </source>
</evidence>
<name>A0ABQ8HQD7_9ROSI</name>
<feature type="region of interest" description="Disordered" evidence="1">
    <location>
        <begin position="13"/>
        <end position="33"/>
    </location>
</feature>
<accession>A0ABQ8HQD7</accession>
<protein>
    <recommendedName>
        <fullName evidence="3">Tf2-1-like SH3-like domain-containing protein</fullName>
    </recommendedName>
</protein>
<dbReference type="Gene3D" id="3.30.420.10">
    <property type="entry name" value="Ribonuclease H-like superfamily/Ribonuclease H"/>
    <property type="match status" value="1"/>
</dbReference>
<evidence type="ECO:0000256" key="2">
    <source>
        <dbReference type="SAM" id="Phobius"/>
    </source>
</evidence>
<dbReference type="PANTHER" id="PTHR35046:SF26">
    <property type="entry name" value="RNA-DIRECTED DNA POLYMERASE"/>
    <property type="match status" value="1"/>
</dbReference>
<feature type="domain" description="Tf2-1-like SH3-like" evidence="3">
    <location>
        <begin position="407"/>
        <end position="465"/>
    </location>
</feature>
<organism evidence="4 5">
    <name type="scientific">Xanthoceras sorbifolium</name>
    <dbReference type="NCBI Taxonomy" id="99658"/>
    <lineage>
        <taxon>Eukaryota</taxon>
        <taxon>Viridiplantae</taxon>
        <taxon>Streptophyta</taxon>
        <taxon>Embryophyta</taxon>
        <taxon>Tracheophyta</taxon>
        <taxon>Spermatophyta</taxon>
        <taxon>Magnoliopsida</taxon>
        <taxon>eudicotyledons</taxon>
        <taxon>Gunneridae</taxon>
        <taxon>Pentapetalae</taxon>
        <taxon>rosids</taxon>
        <taxon>malvids</taxon>
        <taxon>Sapindales</taxon>
        <taxon>Sapindaceae</taxon>
        <taxon>Xanthoceroideae</taxon>
        <taxon>Xanthoceras</taxon>
    </lineage>
</organism>